<feature type="transmembrane region" description="Helical" evidence="1">
    <location>
        <begin position="42"/>
        <end position="62"/>
    </location>
</feature>
<dbReference type="InterPro" id="IPR005133">
    <property type="entry name" value="PhaG_MnhG_YufB"/>
</dbReference>
<evidence type="ECO:0000256" key="1">
    <source>
        <dbReference type="SAM" id="Phobius"/>
    </source>
</evidence>
<keyword evidence="1" id="KW-1133">Transmembrane helix</keyword>
<dbReference type="OrthoDB" id="9813804at2"/>
<keyword evidence="1" id="KW-0472">Membrane</keyword>
<dbReference type="PANTHER" id="PTHR34703">
    <property type="entry name" value="ANTIPORTER SUBUNIT MNHG2-RELATED"/>
    <property type="match status" value="1"/>
</dbReference>
<dbReference type="KEGG" id="hmi:soil367_00945"/>
<feature type="transmembrane region" description="Helical" evidence="1">
    <location>
        <begin position="68"/>
        <end position="86"/>
    </location>
</feature>
<dbReference type="Proteomes" id="UP000298049">
    <property type="component" value="Chromosome"/>
</dbReference>
<name>A0A4P7XE27_9ALTE</name>
<dbReference type="EMBL" id="CP031093">
    <property type="protein sequence ID" value="QCF24634.1"/>
    <property type="molecule type" value="Genomic_DNA"/>
</dbReference>
<reference evidence="2 3" key="1">
    <citation type="submission" date="2018-07" db="EMBL/GenBank/DDBJ databases">
        <title>Marsedoiliclastica nanhaica gen. nov. sp. nov., a novel marine hydrocarbonoclastic bacterium isolated from an in-situ enriched hydrocarbon-degrading consortium in deep-sea sediment.</title>
        <authorList>
            <person name="Dong C."/>
            <person name="Ma T."/>
            <person name="Liu R."/>
            <person name="Shao Z."/>
        </authorList>
    </citation>
    <scope>NUCLEOTIDE SEQUENCE [LARGE SCALE GENOMIC DNA]</scope>
    <source>
        <strain evidence="3">soil36-7</strain>
    </source>
</reference>
<dbReference type="Pfam" id="PF03334">
    <property type="entry name" value="PhaG_MnhG_YufB"/>
    <property type="match status" value="1"/>
</dbReference>
<protein>
    <submittedName>
        <fullName evidence="2">Monovalent cation/H(+) antiporter subunit G</fullName>
    </submittedName>
</protein>
<dbReference type="RefSeq" id="WP_136546030.1">
    <property type="nucleotide sequence ID" value="NZ_CP031093.1"/>
</dbReference>
<keyword evidence="1" id="KW-0812">Transmembrane</keyword>
<dbReference type="GO" id="GO:0015385">
    <property type="term" value="F:sodium:proton antiporter activity"/>
    <property type="evidence" value="ECO:0007669"/>
    <property type="project" value="TreeGrafter"/>
</dbReference>
<sequence>MSWIVLLQIMLLLAGTVFFIVGTVGLLRLPDTFTRLHALTKVDNLGLGLIILGLMPGVSGVAVGLKLVLIWLLTLGASTTVAYLVANASYLRAGPDRQAEAAEGRGER</sequence>
<feature type="transmembrane region" description="Helical" evidence="1">
    <location>
        <begin position="6"/>
        <end position="30"/>
    </location>
</feature>
<dbReference type="AlphaFoldDB" id="A0A4P7XE27"/>
<organism evidence="2 3">
    <name type="scientific">Hydrocarboniclastica marina</name>
    <dbReference type="NCBI Taxonomy" id="2259620"/>
    <lineage>
        <taxon>Bacteria</taxon>
        <taxon>Pseudomonadati</taxon>
        <taxon>Pseudomonadota</taxon>
        <taxon>Gammaproteobacteria</taxon>
        <taxon>Alteromonadales</taxon>
        <taxon>Alteromonadaceae</taxon>
        <taxon>Hydrocarboniclastica</taxon>
    </lineage>
</organism>
<accession>A0A4P7XE27</accession>
<evidence type="ECO:0000313" key="2">
    <source>
        <dbReference type="EMBL" id="QCF24634.1"/>
    </source>
</evidence>
<gene>
    <name evidence="2" type="ORF">soil367_00945</name>
</gene>
<keyword evidence="3" id="KW-1185">Reference proteome</keyword>
<proteinExistence type="predicted"/>
<dbReference type="PANTHER" id="PTHR34703:SF1">
    <property type="entry name" value="ANTIPORTER SUBUNIT MNHG2-RELATED"/>
    <property type="match status" value="1"/>
</dbReference>
<evidence type="ECO:0000313" key="3">
    <source>
        <dbReference type="Proteomes" id="UP000298049"/>
    </source>
</evidence>